<evidence type="ECO:0000313" key="4">
    <source>
        <dbReference type="Proteomes" id="UP000663877"/>
    </source>
</evidence>
<dbReference type="Gene3D" id="4.10.60.10">
    <property type="entry name" value="Zinc finger, CCHC-type"/>
    <property type="match status" value="1"/>
</dbReference>
<dbReference type="PROSITE" id="PS50158">
    <property type="entry name" value="ZF_CCHC"/>
    <property type="match status" value="1"/>
</dbReference>
<feature type="domain" description="CCHC-type" evidence="2">
    <location>
        <begin position="172"/>
        <end position="185"/>
    </location>
</feature>
<evidence type="ECO:0000259" key="2">
    <source>
        <dbReference type="PROSITE" id="PS50158"/>
    </source>
</evidence>
<dbReference type="GO" id="GO:0002218">
    <property type="term" value="P:activation of innate immune response"/>
    <property type="evidence" value="ECO:0007669"/>
    <property type="project" value="InterPro"/>
</dbReference>
<dbReference type="GO" id="GO:0008270">
    <property type="term" value="F:zinc ion binding"/>
    <property type="evidence" value="ECO:0007669"/>
    <property type="project" value="UniProtKB-KW"/>
</dbReference>
<dbReference type="Proteomes" id="UP000663877">
    <property type="component" value="Unassembled WGS sequence"/>
</dbReference>
<dbReference type="AlphaFoldDB" id="A0A813V4X4"/>
<accession>A0A813V4X4</accession>
<comment type="caution">
    <text evidence="3">The sequence shown here is derived from an EMBL/GenBank/DDBJ whole genome shotgun (WGS) entry which is preliminary data.</text>
</comment>
<dbReference type="SMART" id="SM00343">
    <property type="entry name" value="ZnF_C2HC"/>
    <property type="match status" value="2"/>
</dbReference>
<organism evidence="3 4">
    <name type="scientific">Adineta steineri</name>
    <dbReference type="NCBI Taxonomy" id="433720"/>
    <lineage>
        <taxon>Eukaryota</taxon>
        <taxon>Metazoa</taxon>
        <taxon>Spiralia</taxon>
        <taxon>Gnathifera</taxon>
        <taxon>Rotifera</taxon>
        <taxon>Eurotatoria</taxon>
        <taxon>Bdelloidea</taxon>
        <taxon>Adinetida</taxon>
        <taxon>Adinetidae</taxon>
        <taxon>Adineta</taxon>
    </lineage>
</organism>
<name>A0A813V4X4_9BILA</name>
<reference evidence="3" key="1">
    <citation type="submission" date="2021-02" db="EMBL/GenBank/DDBJ databases">
        <authorList>
            <person name="Nowell W R."/>
        </authorList>
    </citation>
    <scope>NUCLEOTIDE SEQUENCE</scope>
</reference>
<sequence length="255" mass="29009">MTTHNLLRESVLLKLVQGEEKIDRNAIVKSLSQIIQASDIDSLGNLGDVTEWYVICKSSTAREELIKKGELIVDEQTFIISEPYKNIKMIRLVNLPPAVPDDEIKSIASRWGGEVINIEHERMPHPFNDIKTFVRRIRIRFSCRQDEENVPLSIKYRGLNVQIYLEGRKKVCYRCKKEGHVKAECSVPVCQKCRGVGHDDSGCQFGRLRQTYAVTLLSSPFNGDTTPLLNEQRSGTQVKLTLSDPMGIRRKLPES</sequence>
<keyword evidence="1" id="KW-0479">Metal-binding</keyword>
<dbReference type="GO" id="GO:0003690">
    <property type="term" value="F:double-stranded DNA binding"/>
    <property type="evidence" value="ECO:0007669"/>
    <property type="project" value="InterPro"/>
</dbReference>
<dbReference type="InterPro" id="IPR036875">
    <property type="entry name" value="Znf_CCHC_sf"/>
</dbReference>
<dbReference type="GO" id="GO:0003723">
    <property type="term" value="F:RNA binding"/>
    <property type="evidence" value="ECO:0007669"/>
    <property type="project" value="InterPro"/>
</dbReference>
<dbReference type="Pfam" id="PF00098">
    <property type="entry name" value="zf-CCHC"/>
    <property type="match status" value="1"/>
</dbReference>
<protein>
    <recommendedName>
        <fullName evidence="2">CCHC-type domain-containing protein</fullName>
    </recommendedName>
</protein>
<dbReference type="InterPro" id="IPR042509">
    <property type="entry name" value="ZCCHC3"/>
</dbReference>
<keyword evidence="1" id="KW-0862">Zinc</keyword>
<evidence type="ECO:0000256" key="1">
    <source>
        <dbReference type="PROSITE-ProRule" id="PRU00047"/>
    </source>
</evidence>
<dbReference type="EMBL" id="CAJNOI010000021">
    <property type="protein sequence ID" value="CAF0838289.1"/>
    <property type="molecule type" value="Genomic_DNA"/>
</dbReference>
<dbReference type="InterPro" id="IPR001878">
    <property type="entry name" value="Znf_CCHC"/>
</dbReference>
<dbReference type="SUPFAM" id="SSF57756">
    <property type="entry name" value="Retrovirus zinc finger-like domains"/>
    <property type="match status" value="1"/>
</dbReference>
<proteinExistence type="predicted"/>
<evidence type="ECO:0000313" key="3">
    <source>
        <dbReference type="EMBL" id="CAF0838289.1"/>
    </source>
</evidence>
<gene>
    <name evidence="3" type="ORF">BJG266_LOCUS7171</name>
</gene>
<dbReference type="PANTHER" id="PTHR22639">
    <property type="entry name" value="GAG-RELATED PROTEIN"/>
    <property type="match status" value="1"/>
</dbReference>
<keyword evidence="1" id="KW-0863">Zinc-finger</keyword>
<dbReference type="PANTHER" id="PTHR22639:SF3">
    <property type="entry name" value="ZINC FINGER CCHC DOMAIN-CONTAINING PROTEIN 3"/>
    <property type="match status" value="1"/>
</dbReference>